<dbReference type="InterPro" id="IPR044084">
    <property type="entry name" value="AvModA-like_subst-bd"/>
</dbReference>
<gene>
    <name evidence="7" type="ORF">KT99_02051</name>
</gene>
<proteinExistence type="inferred from homology"/>
<evidence type="ECO:0000256" key="2">
    <source>
        <dbReference type="ARBA" id="ARBA00022723"/>
    </source>
</evidence>
<dbReference type="PIRSF" id="PIRSF004846">
    <property type="entry name" value="ModA"/>
    <property type="match status" value="1"/>
</dbReference>
<evidence type="ECO:0000256" key="4">
    <source>
        <dbReference type="PIRSR" id="PIRSR004846-1"/>
    </source>
</evidence>
<dbReference type="STRING" id="314608.KT99_02051"/>
<dbReference type="Proteomes" id="UP000005839">
    <property type="component" value="Unassembled WGS sequence"/>
</dbReference>
<evidence type="ECO:0000256" key="1">
    <source>
        <dbReference type="ARBA" id="ARBA00009175"/>
    </source>
</evidence>
<organism evidence="7 8">
    <name type="scientific">Shewanella benthica KT99</name>
    <dbReference type="NCBI Taxonomy" id="314608"/>
    <lineage>
        <taxon>Bacteria</taxon>
        <taxon>Pseudomonadati</taxon>
        <taxon>Pseudomonadota</taxon>
        <taxon>Gammaproteobacteria</taxon>
        <taxon>Alteromonadales</taxon>
        <taxon>Shewanellaceae</taxon>
        <taxon>Shewanella</taxon>
    </lineage>
</organism>
<feature type="region of interest" description="Disordered" evidence="5">
    <location>
        <begin position="265"/>
        <end position="287"/>
    </location>
</feature>
<keyword evidence="2 4" id="KW-0479">Metal-binding</keyword>
<keyword evidence="3 6" id="KW-0732">Signal</keyword>
<dbReference type="PANTHER" id="PTHR30632:SF14">
    <property type="entry name" value="TUNGSTATE_MOLYBDATE_CHROMATE-BINDING PROTEIN MODA"/>
    <property type="match status" value="1"/>
</dbReference>
<dbReference type="EMBL" id="ABIC01000010">
    <property type="protein sequence ID" value="EDQ01381.1"/>
    <property type="molecule type" value="Genomic_DNA"/>
</dbReference>
<comment type="similarity">
    <text evidence="1">Belongs to the bacterial solute-binding protein ModA family.</text>
</comment>
<dbReference type="RefSeq" id="WP_005498295.1">
    <property type="nucleotide sequence ID" value="NZ_ABIC01000010.1"/>
</dbReference>
<evidence type="ECO:0000256" key="5">
    <source>
        <dbReference type="SAM" id="MobiDB-lite"/>
    </source>
</evidence>
<dbReference type="CDD" id="cd13539">
    <property type="entry name" value="PBP2_AvModA"/>
    <property type="match status" value="1"/>
</dbReference>
<dbReference type="AlphaFoldDB" id="A9D5E0"/>
<evidence type="ECO:0000256" key="6">
    <source>
        <dbReference type="SAM" id="SignalP"/>
    </source>
</evidence>
<feature type="compositionally biased region" description="Basic and acidic residues" evidence="5">
    <location>
        <begin position="266"/>
        <end position="277"/>
    </location>
</feature>
<dbReference type="SUPFAM" id="SSF53850">
    <property type="entry name" value="Periplasmic binding protein-like II"/>
    <property type="match status" value="1"/>
</dbReference>
<comment type="caution">
    <text evidence="7">The sequence shown here is derived from an EMBL/GenBank/DDBJ whole genome shotgun (WGS) entry which is preliminary data.</text>
</comment>
<keyword evidence="8" id="KW-1185">Reference proteome</keyword>
<dbReference type="PANTHER" id="PTHR30632">
    <property type="entry name" value="MOLYBDATE-BINDING PERIPLASMIC PROTEIN"/>
    <property type="match status" value="1"/>
</dbReference>
<sequence length="287" mass="31242">MKHWFKLVSVCVVLASSLVSVPARSDDVPPIAAASNIKFALDEIANQFTQDTGRKVNVSYGSSGNFVAQIRHGAPFQLFLSADEKYIHQLQKYDASLGEGTLYAVGRLAIAAPKYSPLELDPELEGLKSLLKAGKLQRFVIANPDHAPYGERAREVLQRLGLWDSLKSKLIYGENASQAALFTVSGSTQGGLIALSLAIAPQFQAMGHYRVIPEELHTPLTQRMILTKKAGDTAKAFYLYLQSDSARQIFSDFGFGLPVLDASESAESKPVESKPVEAEPFQPETGN</sequence>
<dbReference type="GO" id="GO:0046872">
    <property type="term" value="F:metal ion binding"/>
    <property type="evidence" value="ECO:0007669"/>
    <property type="project" value="UniProtKB-KW"/>
</dbReference>
<dbReference type="Gene3D" id="3.40.190.10">
    <property type="entry name" value="Periplasmic binding protein-like II"/>
    <property type="match status" value="2"/>
</dbReference>
<dbReference type="InterPro" id="IPR005950">
    <property type="entry name" value="ModA"/>
</dbReference>
<name>A9D5E0_9GAMM</name>
<evidence type="ECO:0000313" key="7">
    <source>
        <dbReference type="EMBL" id="EDQ01381.1"/>
    </source>
</evidence>
<dbReference type="NCBIfam" id="TIGR01256">
    <property type="entry name" value="modA"/>
    <property type="match status" value="1"/>
</dbReference>
<dbReference type="GO" id="GO:0030973">
    <property type="term" value="F:molybdate ion binding"/>
    <property type="evidence" value="ECO:0007669"/>
    <property type="project" value="InterPro"/>
</dbReference>
<protein>
    <submittedName>
        <fullName evidence="7">Molybdenum ABC transporter, periplasmic molybdenum-binding protein</fullName>
    </submittedName>
</protein>
<evidence type="ECO:0000313" key="8">
    <source>
        <dbReference type="Proteomes" id="UP000005839"/>
    </source>
</evidence>
<keyword evidence="4" id="KW-0500">Molybdenum</keyword>
<evidence type="ECO:0000256" key="3">
    <source>
        <dbReference type="ARBA" id="ARBA00022729"/>
    </source>
</evidence>
<feature type="chain" id="PRO_5002737216" evidence="6">
    <location>
        <begin position="26"/>
        <end position="287"/>
    </location>
</feature>
<feature type="signal peptide" evidence="6">
    <location>
        <begin position="1"/>
        <end position="25"/>
    </location>
</feature>
<dbReference type="InterPro" id="IPR050682">
    <property type="entry name" value="ModA/WtpA"/>
</dbReference>
<accession>A9D5E0</accession>
<dbReference type="GO" id="GO:0015689">
    <property type="term" value="P:molybdate ion transport"/>
    <property type="evidence" value="ECO:0007669"/>
    <property type="project" value="InterPro"/>
</dbReference>
<reference evidence="7 8" key="1">
    <citation type="submission" date="2007-10" db="EMBL/GenBank/DDBJ databases">
        <authorList>
            <person name="Yayanos A."/>
            <person name="Ferriera S."/>
            <person name="Johnson J."/>
            <person name="Kravitz S."/>
            <person name="Halpern A."/>
            <person name="Remington K."/>
            <person name="Beeson K."/>
            <person name="Tran B."/>
            <person name="Rogers Y.-H."/>
            <person name="Friedman R."/>
            <person name="Venter J.C."/>
        </authorList>
    </citation>
    <scope>NUCLEOTIDE SEQUENCE [LARGE SCALE GENOMIC DNA]</scope>
    <source>
        <strain evidence="7 8">KT99</strain>
    </source>
</reference>
<feature type="binding site" evidence="4">
    <location>
        <position position="63"/>
    </location>
    <ligand>
        <name>molybdate</name>
        <dbReference type="ChEBI" id="CHEBI:36264"/>
    </ligand>
</feature>
<dbReference type="Pfam" id="PF13531">
    <property type="entry name" value="SBP_bac_11"/>
    <property type="match status" value="1"/>
</dbReference>